<reference evidence="2 3" key="1">
    <citation type="journal article" date="2014" name="Front. Microbiol.">
        <title>Population and genomic analysis of the genus Halorubrum.</title>
        <authorList>
            <person name="Fullmer M.S."/>
            <person name="Soucy S.M."/>
            <person name="Swithers K.S."/>
            <person name="Makkay A.M."/>
            <person name="Wheeler R."/>
            <person name="Ventosa A."/>
            <person name="Gogarten J.P."/>
            <person name="Papke R.T."/>
        </authorList>
    </citation>
    <scope>NUCLEOTIDE SEQUENCE [LARGE SCALE GENOMIC DNA]</scope>
    <source>
        <strain evidence="2 3">C49</strain>
    </source>
</reference>
<gene>
    <name evidence="2" type="ORF">DJ69_09330</name>
</gene>
<evidence type="ECO:0000256" key="1">
    <source>
        <dbReference type="SAM" id="Phobius"/>
    </source>
</evidence>
<feature type="transmembrane region" description="Helical" evidence="1">
    <location>
        <begin position="38"/>
        <end position="56"/>
    </location>
</feature>
<keyword evidence="1" id="KW-0812">Transmembrane</keyword>
<keyword evidence="1" id="KW-1133">Transmembrane helix</keyword>
<protein>
    <submittedName>
        <fullName evidence="2">Uncharacterized protein</fullName>
    </submittedName>
</protein>
<proteinExistence type="predicted"/>
<organism evidence="2 3">
    <name type="scientific">Halorubrum persicum</name>
    <dbReference type="NCBI Taxonomy" id="1383844"/>
    <lineage>
        <taxon>Archaea</taxon>
        <taxon>Methanobacteriati</taxon>
        <taxon>Methanobacteriota</taxon>
        <taxon>Stenosarchaea group</taxon>
        <taxon>Halobacteria</taxon>
        <taxon>Halobacteriales</taxon>
        <taxon>Haloferacaceae</taxon>
        <taxon>Halorubrum</taxon>
    </lineage>
</organism>
<evidence type="ECO:0000313" key="3">
    <source>
        <dbReference type="Proteomes" id="UP000222824"/>
    </source>
</evidence>
<sequence>MKFLGRNTLGIQAFRLVCIARIVILKRLTMPIRAGNRFYCNVVITSFAFDLFYLAFCLAIEICSACKIQDIIALCSQANRIIGLPTSGGRFYENGIF</sequence>
<dbReference type="EMBL" id="NHOA01000078">
    <property type="protein sequence ID" value="PHQ38865.1"/>
    <property type="molecule type" value="Genomic_DNA"/>
</dbReference>
<keyword evidence="3" id="KW-1185">Reference proteome</keyword>
<name>A0A2G1WIU0_9EURY</name>
<comment type="caution">
    <text evidence="2">The sequence shown here is derived from an EMBL/GenBank/DDBJ whole genome shotgun (WGS) entry which is preliminary data.</text>
</comment>
<dbReference type="Proteomes" id="UP000222824">
    <property type="component" value="Unassembled WGS sequence"/>
</dbReference>
<evidence type="ECO:0000313" key="2">
    <source>
        <dbReference type="EMBL" id="PHQ38865.1"/>
    </source>
</evidence>
<accession>A0A2G1WIU0</accession>
<dbReference type="AlphaFoldDB" id="A0A2G1WIU0"/>
<keyword evidence="1" id="KW-0472">Membrane</keyword>